<feature type="region of interest" description="Disordered" evidence="4">
    <location>
        <begin position="206"/>
        <end position="225"/>
    </location>
</feature>
<dbReference type="SUPFAM" id="SSF48008">
    <property type="entry name" value="GntR ligand-binding domain-like"/>
    <property type="match status" value="1"/>
</dbReference>
<dbReference type="EMBL" id="JACCFY010000001">
    <property type="protein sequence ID" value="NYJ76600.1"/>
    <property type="molecule type" value="Genomic_DNA"/>
</dbReference>
<dbReference type="PROSITE" id="PS50949">
    <property type="entry name" value="HTH_GNTR"/>
    <property type="match status" value="1"/>
</dbReference>
<dbReference type="AlphaFoldDB" id="A0A7Z0GIG3"/>
<dbReference type="Gene3D" id="1.20.120.530">
    <property type="entry name" value="GntR ligand-binding domain-like"/>
    <property type="match status" value="1"/>
</dbReference>
<dbReference type="GO" id="GO:0003700">
    <property type="term" value="F:DNA-binding transcription factor activity"/>
    <property type="evidence" value="ECO:0007669"/>
    <property type="project" value="InterPro"/>
</dbReference>
<dbReference type="SMART" id="SM00895">
    <property type="entry name" value="FCD"/>
    <property type="match status" value="1"/>
</dbReference>
<feature type="domain" description="HTH gntR-type" evidence="5">
    <location>
        <begin position="1"/>
        <end position="65"/>
    </location>
</feature>
<dbReference type="Pfam" id="PF00392">
    <property type="entry name" value="GntR"/>
    <property type="match status" value="1"/>
</dbReference>
<dbReference type="GO" id="GO:0003677">
    <property type="term" value="F:DNA binding"/>
    <property type="evidence" value="ECO:0007669"/>
    <property type="project" value="UniProtKB-KW"/>
</dbReference>
<reference evidence="6 7" key="1">
    <citation type="submission" date="2020-07" db="EMBL/GenBank/DDBJ databases">
        <title>Sequencing the genomes of 1000 actinobacteria strains.</title>
        <authorList>
            <person name="Klenk H.-P."/>
        </authorList>
    </citation>
    <scope>NUCLEOTIDE SEQUENCE [LARGE SCALE GENOMIC DNA]</scope>
    <source>
        <strain evidence="6 7">DSM 15475</strain>
    </source>
</reference>
<keyword evidence="2 6" id="KW-0238">DNA-binding</keyword>
<sequence length="225" mass="24420">MAPLSDDVLGLIAVGEYTGGQWLREGALAERLGVSRTPVRDALRELAALGVLDLVPHRGARIREYAFADIEQIYHARARVEPAVVADAVPRLREDHLERLRQLSDRMHAMAHDSSRRPELSRLNNEFHRVFLDAADNRALASSALHLVTPLLVAHVFAAYSEEALARSLMHHDELILAAQSGDARWAEAIMTSHILSGLHGHRAAHAAAGESGPSAADPGGSLGR</sequence>
<dbReference type="SMART" id="SM00345">
    <property type="entry name" value="HTH_GNTR"/>
    <property type="match status" value="1"/>
</dbReference>
<dbReference type="RefSeq" id="WP_179540194.1">
    <property type="nucleotide sequence ID" value="NZ_BAAALL010000003.1"/>
</dbReference>
<dbReference type="Gene3D" id="1.10.10.10">
    <property type="entry name" value="Winged helix-like DNA-binding domain superfamily/Winged helix DNA-binding domain"/>
    <property type="match status" value="1"/>
</dbReference>
<keyword evidence="1" id="KW-0805">Transcription regulation</keyword>
<evidence type="ECO:0000313" key="7">
    <source>
        <dbReference type="Proteomes" id="UP000535437"/>
    </source>
</evidence>
<name>A0A7Z0GIG3_9MICC</name>
<evidence type="ECO:0000256" key="3">
    <source>
        <dbReference type="ARBA" id="ARBA00023163"/>
    </source>
</evidence>
<keyword evidence="7" id="KW-1185">Reference proteome</keyword>
<dbReference type="InterPro" id="IPR011711">
    <property type="entry name" value="GntR_C"/>
</dbReference>
<dbReference type="InterPro" id="IPR008920">
    <property type="entry name" value="TF_FadR/GntR_C"/>
</dbReference>
<dbReference type="Pfam" id="PF07729">
    <property type="entry name" value="FCD"/>
    <property type="match status" value="1"/>
</dbReference>
<protein>
    <submittedName>
        <fullName evidence="6">DNA-binding GntR family transcriptional regulator</fullName>
    </submittedName>
</protein>
<gene>
    <name evidence="6" type="ORF">HNR09_000011</name>
</gene>
<organism evidence="6 7">
    <name type="scientific">Nesterenkonia xinjiangensis</name>
    <dbReference type="NCBI Taxonomy" id="225327"/>
    <lineage>
        <taxon>Bacteria</taxon>
        <taxon>Bacillati</taxon>
        <taxon>Actinomycetota</taxon>
        <taxon>Actinomycetes</taxon>
        <taxon>Micrococcales</taxon>
        <taxon>Micrococcaceae</taxon>
        <taxon>Nesterenkonia</taxon>
    </lineage>
</organism>
<evidence type="ECO:0000313" key="6">
    <source>
        <dbReference type="EMBL" id="NYJ76600.1"/>
    </source>
</evidence>
<evidence type="ECO:0000256" key="4">
    <source>
        <dbReference type="SAM" id="MobiDB-lite"/>
    </source>
</evidence>
<accession>A0A7Z0GIG3</accession>
<comment type="caution">
    <text evidence="6">The sequence shown here is derived from an EMBL/GenBank/DDBJ whole genome shotgun (WGS) entry which is preliminary data.</text>
</comment>
<proteinExistence type="predicted"/>
<dbReference type="InterPro" id="IPR036388">
    <property type="entry name" value="WH-like_DNA-bd_sf"/>
</dbReference>
<dbReference type="SUPFAM" id="SSF46785">
    <property type="entry name" value="Winged helix' DNA-binding domain"/>
    <property type="match status" value="1"/>
</dbReference>
<dbReference type="InterPro" id="IPR036390">
    <property type="entry name" value="WH_DNA-bd_sf"/>
</dbReference>
<evidence type="ECO:0000256" key="2">
    <source>
        <dbReference type="ARBA" id="ARBA00023125"/>
    </source>
</evidence>
<dbReference type="InterPro" id="IPR000524">
    <property type="entry name" value="Tscrpt_reg_HTH_GntR"/>
</dbReference>
<dbReference type="Proteomes" id="UP000535437">
    <property type="component" value="Unassembled WGS sequence"/>
</dbReference>
<dbReference type="PANTHER" id="PTHR43537">
    <property type="entry name" value="TRANSCRIPTIONAL REGULATOR, GNTR FAMILY"/>
    <property type="match status" value="1"/>
</dbReference>
<dbReference type="PANTHER" id="PTHR43537:SF24">
    <property type="entry name" value="GLUCONATE OPERON TRANSCRIPTIONAL REPRESSOR"/>
    <property type="match status" value="1"/>
</dbReference>
<evidence type="ECO:0000259" key="5">
    <source>
        <dbReference type="PROSITE" id="PS50949"/>
    </source>
</evidence>
<evidence type="ECO:0000256" key="1">
    <source>
        <dbReference type="ARBA" id="ARBA00023015"/>
    </source>
</evidence>
<keyword evidence="3" id="KW-0804">Transcription</keyword>